<dbReference type="GO" id="GO:0042302">
    <property type="term" value="F:structural constituent of cuticle"/>
    <property type="evidence" value="ECO:0007669"/>
    <property type="project" value="UniProtKB-UniRule"/>
</dbReference>
<proteinExistence type="predicted"/>
<protein>
    <recommendedName>
        <fullName evidence="6">Cuticle protein</fullName>
    </recommendedName>
</protein>
<dbReference type="OrthoDB" id="8188035at2759"/>
<evidence type="ECO:0000256" key="3">
    <source>
        <dbReference type="SAM" id="SignalP"/>
    </source>
</evidence>
<dbReference type="PROSITE" id="PS51155">
    <property type="entry name" value="CHIT_BIND_RR_2"/>
    <property type="match status" value="1"/>
</dbReference>
<feature type="region of interest" description="Disordered" evidence="2">
    <location>
        <begin position="170"/>
        <end position="191"/>
    </location>
</feature>
<gene>
    <name evidence="4" type="ORF">PVAND_010974</name>
</gene>
<keyword evidence="3" id="KW-0732">Signal</keyword>
<evidence type="ECO:0000313" key="4">
    <source>
        <dbReference type="EMBL" id="KAG5681554.1"/>
    </source>
</evidence>
<evidence type="ECO:0000256" key="1">
    <source>
        <dbReference type="PROSITE-ProRule" id="PRU00497"/>
    </source>
</evidence>
<dbReference type="Pfam" id="PF00379">
    <property type="entry name" value="Chitin_bind_4"/>
    <property type="match status" value="1"/>
</dbReference>
<name>A0A9J6CH63_POLVA</name>
<evidence type="ECO:0000313" key="5">
    <source>
        <dbReference type="Proteomes" id="UP001107558"/>
    </source>
</evidence>
<dbReference type="Proteomes" id="UP001107558">
    <property type="component" value="Chromosome 1"/>
</dbReference>
<organism evidence="4 5">
    <name type="scientific">Polypedilum vanderplanki</name>
    <name type="common">Sleeping chironomid midge</name>
    <dbReference type="NCBI Taxonomy" id="319348"/>
    <lineage>
        <taxon>Eukaryota</taxon>
        <taxon>Metazoa</taxon>
        <taxon>Ecdysozoa</taxon>
        <taxon>Arthropoda</taxon>
        <taxon>Hexapoda</taxon>
        <taxon>Insecta</taxon>
        <taxon>Pterygota</taxon>
        <taxon>Neoptera</taxon>
        <taxon>Endopterygota</taxon>
        <taxon>Diptera</taxon>
        <taxon>Nematocera</taxon>
        <taxon>Chironomoidea</taxon>
        <taxon>Chironomidae</taxon>
        <taxon>Chironominae</taxon>
        <taxon>Polypedilum</taxon>
        <taxon>Polypedilum</taxon>
    </lineage>
</organism>
<sequence>MVKILLYFVLTAVPLVLTARIQLLDISPEEAQKHITQQSLDLSYAKKLSERPAVGKSYNGKIIDSDDYIEEVYDANQFHGQDGLGRAIFGYSDNLMARLEARNVNGEVRGQYRYLDPFGKDVEVQYWSDSLGFHQTDNREQYDLQPVTETPEVRMAREEHERAWKEAARNNGIDVDNGNGYNHGSSDDDDLERQLSSHNLVRFPILPYSKHLSSENADHYGRVDGDAVIVDEDIDREVHSRFARQQEDNGVEEVTSEPRGFFYSFDYPVQFINDRQARNFEQQHEASEAIETIVKNDGSKLAKSESKLTKRNQHQNKANVIEKVRNVPAFEDEVHDVQESPKQKVNRSVKTGRGSIKFKHTI</sequence>
<evidence type="ECO:0008006" key="6">
    <source>
        <dbReference type="Google" id="ProtNLM"/>
    </source>
</evidence>
<comment type="caution">
    <text evidence="4">The sequence shown here is derived from an EMBL/GenBank/DDBJ whole genome shotgun (WGS) entry which is preliminary data.</text>
</comment>
<evidence type="ECO:0000256" key="2">
    <source>
        <dbReference type="SAM" id="MobiDB-lite"/>
    </source>
</evidence>
<accession>A0A9J6CH63</accession>
<dbReference type="AlphaFoldDB" id="A0A9J6CH63"/>
<feature type="signal peptide" evidence="3">
    <location>
        <begin position="1"/>
        <end position="18"/>
    </location>
</feature>
<keyword evidence="5" id="KW-1185">Reference proteome</keyword>
<dbReference type="EMBL" id="JADBJN010000001">
    <property type="protein sequence ID" value="KAG5681554.1"/>
    <property type="molecule type" value="Genomic_DNA"/>
</dbReference>
<dbReference type="InterPro" id="IPR000618">
    <property type="entry name" value="Insect_cuticle"/>
</dbReference>
<reference evidence="4" key="1">
    <citation type="submission" date="2021-03" db="EMBL/GenBank/DDBJ databases">
        <title>Chromosome level genome of the anhydrobiotic midge Polypedilum vanderplanki.</title>
        <authorList>
            <person name="Yoshida Y."/>
            <person name="Kikawada T."/>
            <person name="Gusev O."/>
        </authorList>
    </citation>
    <scope>NUCLEOTIDE SEQUENCE</scope>
    <source>
        <strain evidence="4">NIAS01</strain>
        <tissue evidence="4">Whole body or cell culture</tissue>
    </source>
</reference>
<feature type="chain" id="PRO_5039951744" description="Cuticle protein" evidence="3">
    <location>
        <begin position="19"/>
        <end position="362"/>
    </location>
</feature>
<keyword evidence="1" id="KW-0193">Cuticle</keyword>